<dbReference type="Proteomes" id="UP000789738">
    <property type="component" value="Unassembled WGS sequence"/>
</dbReference>
<dbReference type="AlphaFoldDB" id="A0A650MIY3"/>
<organism evidence="2 3">
    <name type="scientific">Clostridium neonatale</name>
    <dbReference type="NCBI Taxonomy" id="137838"/>
    <lineage>
        <taxon>Bacteria</taxon>
        <taxon>Bacillati</taxon>
        <taxon>Bacillota</taxon>
        <taxon>Clostridia</taxon>
        <taxon>Eubacteriales</taxon>
        <taxon>Clostridiaceae</taxon>
        <taxon>Clostridium</taxon>
    </lineage>
</organism>
<dbReference type="EMBL" id="CAKJVE010000004">
    <property type="protein sequence ID" value="CAG9708315.1"/>
    <property type="molecule type" value="Genomic_DNA"/>
</dbReference>
<reference evidence="1" key="2">
    <citation type="submission" date="2021-10" db="EMBL/GenBank/DDBJ databases">
        <authorList>
            <person name="Mesa V."/>
        </authorList>
    </citation>
    <scope>NUCLEOTIDE SEQUENCE</scope>
    <source>
        <strain evidence="1">CC3_PB</strain>
    </source>
</reference>
<dbReference type="Proteomes" id="UP000431451">
    <property type="component" value="Unassembled WGS sequence"/>
</dbReference>
<evidence type="ECO:0000313" key="1">
    <source>
        <dbReference type="EMBL" id="CAG9708315.1"/>
    </source>
</evidence>
<name>A0A650MIY3_9CLOT</name>
<dbReference type="EMBL" id="UWJD01000002">
    <property type="protein sequence ID" value="VCT84734.1"/>
    <property type="molecule type" value="Genomic_DNA"/>
</dbReference>
<accession>A0A650MIY3</accession>
<dbReference type="RefSeq" id="WP_159116434.1">
    <property type="nucleotide sequence ID" value="NZ_CAKJVE010000004.1"/>
</dbReference>
<proteinExistence type="predicted"/>
<gene>
    <name evidence="1" type="ORF">CNEO_43525</name>
    <name evidence="2" type="ORF">CNEONATNEC25_02334</name>
</gene>
<protein>
    <submittedName>
        <fullName evidence="2">Uncharacterized protein</fullName>
    </submittedName>
</protein>
<reference evidence="2 3" key="1">
    <citation type="submission" date="2018-06" db="EMBL/GenBank/DDBJ databases">
        <authorList>
            <consortium name="IHU Genomes"/>
        </authorList>
    </citation>
    <scope>NUCLEOTIDE SEQUENCE [LARGE SCALE GENOMIC DNA]</scope>
    <source>
        <strain evidence="2 3">NEC25</strain>
    </source>
</reference>
<sequence>MIIIFSSFRELLINKYIALKNYEKVIELTFEGEKQDEKHPRLIHKWGK</sequence>
<evidence type="ECO:0000313" key="3">
    <source>
        <dbReference type="Proteomes" id="UP000431451"/>
    </source>
</evidence>
<evidence type="ECO:0000313" key="2">
    <source>
        <dbReference type="EMBL" id="VCT84734.1"/>
    </source>
</evidence>